<dbReference type="EMBL" id="CCSD01000087">
    <property type="protein sequence ID" value="CDZ90538.1"/>
    <property type="molecule type" value="Genomic_DNA"/>
</dbReference>
<name>A0A098BPJ3_9NOCA</name>
<dbReference type="Pfam" id="PF10103">
    <property type="entry name" value="Zincin_2"/>
    <property type="match status" value="1"/>
</dbReference>
<evidence type="ECO:0000313" key="2">
    <source>
        <dbReference type="Proteomes" id="UP000042997"/>
    </source>
</evidence>
<dbReference type="SUPFAM" id="SSF55486">
    <property type="entry name" value="Metalloproteases ('zincins'), catalytic domain"/>
    <property type="match status" value="1"/>
</dbReference>
<protein>
    <submittedName>
        <fullName evidence="1">Uncharacterized protein</fullName>
    </submittedName>
</protein>
<reference evidence="1 2" key="1">
    <citation type="journal article" date="2014" name="Genome Announc.">
        <title>Draft Genome Sequence of Propane- and Butane-Oxidizing Actinobacterium Rhodococcus ruber IEGM 231.</title>
        <authorList>
            <person name="Ivshina I.B."/>
            <person name="Kuyukina M.S."/>
            <person name="Krivoruchko A.V."/>
            <person name="Barbe V."/>
            <person name="Fischer C."/>
        </authorList>
    </citation>
    <scope>NUCLEOTIDE SEQUENCE [LARGE SCALE GENOMIC DNA]</scope>
</reference>
<gene>
    <name evidence="1" type="ORF">RHRU231_730015</name>
</gene>
<dbReference type="InterPro" id="IPR018766">
    <property type="entry name" value="Zinicin_2"/>
</dbReference>
<dbReference type="AlphaFoldDB" id="A0A098BPJ3"/>
<organism evidence="1 2">
    <name type="scientific">Rhodococcus ruber</name>
    <dbReference type="NCBI Taxonomy" id="1830"/>
    <lineage>
        <taxon>Bacteria</taxon>
        <taxon>Bacillati</taxon>
        <taxon>Actinomycetota</taxon>
        <taxon>Actinomycetes</taxon>
        <taxon>Mycobacteriales</taxon>
        <taxon>Nocardiaceae</taxon>
        <taxon>Rhodococcus</taxon>
    </lineage>
</organism>
<dbReference type="PANTHER" id="PTHR39420:SF1">
    <property type="entry name" value="HYDROLASE"/>
    <property type="match status" value="1"/>
</dbReference>
<sequence>MNPVHRIVRALLGMDAKMAQYVQGKKFVDTVVERVGMARFNTVWSGPDAMPTLAEIDDPDAWIARVLA</sequence>
<accession>A0A098BPJ3</accession>
<evidence type="ECO:0000313" key="1">
    <source>
        <dbReference type="EMBL" id="CDZ90538.1"/>
    </source>
</evidence>
<dbReference type="PANTHER" id="PTHR39420">
    <property type="match status" value="1"/>
</dbReference>
<proteinExistence type="predicted"/>
<dbReference type="Proteomes" id="UP000042997">
    <property type="component" value="Unassembled WGS sequence"/>
</dbReference>